<evidence type="ECO:0000256" key="1">
    <source>
        <dbReference type="ARBA" id="ARBA00007843"/>
    </source>
</evidence>
<dbReference type="InterPro" id="IPR036378">
    <property type="entry name" value="FAS1_dom_sf"/>
</dbReference>
<reference evidence="4 5" key="1">
    <citation type="journal article" date="2021" name="Nat. Commun.">
        <title>Incipient diploidization of the medicinal plant Perilla within 10,000 years.</title>
        <authorList>
            <person name="Zhang Y."/>
            <person name="Shen Q."/>
            <person name="Leng L."/>
            <person name="Zhang D."/>
            <person name="Chen S."/>
            <person name="Shi Y."/>
            <person name="Ning Z."/>
            <person name="Chen S."/>
        </authorList>
    </citation>
    <scope>NUCLEOTIDE SEQUENCE [LARGE SCALE GENOMIC DNA]</scope>
    <source>
        <strain evidence="5">cv. PC099</strain>
    </source>
</reference>
<dbReference type="Pfam" id="PF02469">
    <property type="entry name" value="Fasciclin"/>
    <property type="match status" value="1"/>
</dbReference>
<feature type="domain" description="FAS1" evidence="3">
    <location>
        <begin position="48"/>
        <end position="144"/>
    </location>
</feature>
<keyword evidence="2" id="KW-0812">Transmembrane</keyword>
<dbReference type="SMART" id="SM00554">
    <property type="entry name" value="FAS1"/>
    <property type="match status" value="1"/>
</dbReference>
<dbReference type="Gene3D" id="2.30.180.10">
    <property type="entry name" value="FAS1 domain"/>
    <property type="match status" value="1"/>
</dbReference>
<dbReference type="EMBL" id="SDAM02000099">
    <property type="protein sequence ID" value="KAH6830433.1"/>
    <property type="molecule type" value="Genomic_DNA"/>
</dbReference>
<proteinExistence type="inferred from homology"/>
<dbReference type="PANTHER" id="PTHR36069:SF1">
    <property type="entry name" value="EXPRESSED PROTEIN"/>
    <property type="match status" value="1"/>
</dbReference>
<sequence>MAVMMSSAAGAMNKEILIASEEMQRANYFTFVMLLNMAPINTFEGNFTFLMPNDRALANTTTAATSVLDFLLRHSIPSPLLIDHLEHFPTGSMIPTSEPGFMFKVSNDGRRRFFLSNVRITSPNICTLGTSIRCHGIDGVVQPAAMVPLHPNIPPPPTPTCNAVPPPPDAGPVQAPAMIAAPSPSQVSRRQKSASSYRSTVVDLLIIYFVIILWLSVCS</sequence>
<comment type="similarity">
    <text evidence="1">Belongs to the fasciclin-like AGP family.</text>
</comment>
<dbReference type="PANTHER" id="PTHR36069">
    <property type="entry name" value="EXPRESSED PROTEIN-RELATED"/>
    <property type="match status" value="1"/>
</dbReference>
<evidence type="ECO:0000256" key="2">
    <source>
        <dbReference type="SAM" id="Phobius"/>
    </source>
</evidence>
<dbReference type="Proteomes" id="UP001190926">
    <property type="component" value="Unassembled WGS sequence"/>
</dbReference>
<organism evidence="4 5">
    <name type="scientific">Perilla frutescens var. hirtella</name>
    <name type="common">Perilla citriodora</name>
    <name type="synonym">Perilla setoyensis</name>
    <dbReference type="NCBI Taxonomy" id="608512"/>
    <lineage>
        <taxon>Eukaryota</taxon>
        <taxon>Viridiplantae</taxon>
        <taxon>Streptophyta</taxon>
        <taxon>Embryophyta</taxon>
        <taxon>Tracheophyta</taxon>
        <taxon>Spermatophyta</taxon>
        <taxon>Magnoliopsida</taxon>
        <taxon>eudicotyledons</taxon>
        <taxon>Gunneridae</taxon>
        <taxon>Pentapetalae</taxon>
        <taxon>asterids</taxon>
        <taxon>lamiids</taxon>
        <taxon>Lamiales</taxon>
        <taxon>Lamiaceae</taxon>
        <taxon>Nepetoideae</taxon>
        <taxon>Elsholtzieae</taxon>
        <taxon>Perilla</taxon>
    </lineage>
</organism>
<dbReference type="InterPro" id="IPR053339">
    <property type="entry name" value="FAS1_domain_protein"/>
</dbReference>
<accession>A0AAD4JC27</accession>
<dbReference type="AlphaFoldDB" id="A0AAD4JC27"/>
<dbReference type="InterPro" id="IPR000782">
    <property type="entry name" value="FAS1_domain"/>
</dbReference>
<keyword evidence="2" id="KW-1133">Transmembrane helix</keyword>
<gene>
    <name evidence="4" type="ORF">C2S53_007905</name>
</gene>
<protein>
    <submittedName>
        <fullName evidence="4">Fasciclin-like arabinogalactan family protein</fullName>
    </submittedName>
</protein>
<evidence type="ECO:0000259" key="3">
    <source>
        <dbReference type="SMART" id="SM00554"/>
    </source>
</evidence>
<evidence type="ECO:0000313" key="5">
    <source>
        <dbReference type="Proteomes" id="UP001190926"/>
    </source>
</evidence>
<name>A0AAD4JC27_PERFH</name>
<dbReference type="SUPFAM" id="SSF82153">
    <property type="entry name" value="FAS1 domain"/>
    <property type="match status" value="1"/>
</dbReference>
<feature type="transmembrane region" description="Helical" evidence="2">
    <location>
        <begin position="199"/>
        <end position="217"/>
    </location>
</feature>
<evidence type="ECO:0000313" key="4">
    <source>
        <dbReference type="EMBL" id="KAH6830433.1"/>
    </source>
</evidence>
<comment type="caution">
    <text evidence="4">The sequence shown here is derived from an EMBL/GenBank/DDBJ whole genome shotgun (WGS) entry which is preliminary data.</text>
</comment>
<keyword evidence="2" id="KW-0472">Membrane</keyword>
<keyword evidence="5" id="KW-1185">Reference proteome</keyword>